<protein>
    <recommendedName>
        <fullName evidence="1">Methyltransferase type 12 domain-containing protein</fullName>
    </recommendedName>
</protein>
<keyword evidence="3" id="KW-1185">Reference proteome</keyword>
<dbReference type="AlphaFoldDB" id="K0F248"/>
<dbReference type="InterPro" id="IPR029063">
    <property type="entry name" value="SAM-dependent_MTases_sf"/>
</dbReference>
<organism evidence="2 3">
    <name type="scientific">Nocardia brasiliensis (strain ATCC 700358 / HUJEG-1)</name>
    <dbReference type="NCBI Taxonomy" id="1133849"/>
    <lineage>
        <taxon>Bacteria</taxon>
        <taxon>Bacillati</taxon>
        <taxon>Actinomycetota</taxon>
        <taxon>Actinomycetes</taxon>
        <taxon>Mycobacteriales</taxon>
        <taxon>Nocardiaceae</taxon>
        <taxon>Nocardia</taxon>
    </lineage>
</organism>
<dbReference type="RefSeq" id="WP_014986040.1">
    <property type="nucleotide sequence ID" value="NC_018681.1"/>
</dbReference>
<dbReference type="HOGENOM" id="CLU_088151_0_0_11"/>
<reference evidence="2 3" key="1">
    <citation type="journal article" date="2012" name="J. Bacteriol.">
        <title>Complete genome sequence of Nocardia brasiliensis HUJEG-1.</title>
        <authorList>
            <person name="Vera-Cabrera L."/>
            <person name="Ortiz-Lopez R."/>
            <person name="Elizondo-Gonzalez R."/>
            <person name="Perez-Maya A.A."/>
            <person name="Ocampo-Candiani J."/>
        </authorList>
    </citation>
    <scope>NUCLEOTIDE SEQUENCE [LARGE SCALE GENOMIC DNA]</scope>
    <source>
        <strain evidence="3">ATCC 700358</strain>
    </source>
</reference>
<dbReference type="CDD" id="cd02440">
    <property type="entry name" value="AdoMet_MTases"/>
    <property type="match status" value="1"/>
</dbReference>
<dbReference type="SUPFAM" id="SSF53335">
    <property type="entry name" value="S-adenosyl-L-methionine-dependent methyltransferases"/>
    <property type="match status" value="1"/>
</dbReference>
<dbReference type="InterPro" id="IPR013217">
    <property type="entry name" value="Methyltransf_12"/>
</dbReference>
<dbReference type="Proteomes" id="UP000006304">
    <property type="component" value="Chromosome"/>
</dbReference>
<evidence type="ECO:0000259" key="1">
    <source>
        <dbReference type="Pfam" id="PF08242"/>
    </source>
</evidence>
<dbReference type="eggNOG" id="COG0500">
    <property type="taxonomic scope" value="Bacteria"/>
</dbReference>
<accession>K0F248</accession>
<dbReference type="Gene3D" id="3.40.50.150">
    <property type="entry name" value="Vaccinia Virus protein VP39"/>
    <property type="match status" value="1"/>
</dbReference>
<feature type="domain" description="Methyltransferase type 12" evidence="1">
    <location>
        <begin position="42"/>
        <end position="140"/>
    </location>
</feature>
<dbReference type="Pfam" id="PF08242">
    <property type="entry name" value="Methyltransf_12"/>
    <property type="match status" value="1"/>
</dbReference>
<evidence type="ECO:0000313" key="2">
    <source>
        <dbReference type="EMBL" id="AFU03185.1"/>
    </source>
</evidence>
<sequence length="258" mass="27437">MTDIYGAAAEFYDIAGRPYWRPRTAALTAAMSPAAHVDSPIVDVGAGTGLVIEILGAAVPGVPILAIEPSPAMRAALASRVLADPALARRVTIAATTLENTSLPERFGGLVACGVLGYFPPADRRRLWRLLADRLAPGCRAVVDAAPFPADRTVRPIRVGVARIGRCRHELWLGSRPAGESGRIELTTLCRVTQDGRTVRESASTQQWWAVDMRTIVAEAAAAGLECRRAGWDLATLRALPAPALDGLRSTAADSIER</sequence>
<dbReference type="KEGG" id="nbr:O3I_026180"/>
<evidence type="ECO:0000313" key="3">
    <source>
        <dbReference type="Proteomes" id="UP000006304"/>
    </source>
</evidence>
<dbReference type="STRING" id="1133849.O3I_026180"/>
<proteinExistence type="predicted"/>
<dbReference type="EMBL" id="CP003876">
    <property type="protein sequence ID" value="AFU03185.1"/>
    <property type="molecule type" value="Genomic_DNA"/>
</dbReference>
<gene>
    <name evidence="2" type="ORF">O3I_026180</name>
</gene>
<name>K0F248_NOCB7</name>